<dbReference type="EMBL" id="LAZR01001748">
    <property type="protein sequence ID" value="KKN39709.1"/>
    <property type="molecule type" value="Genomic_DNA"/>
</dbReference>
<dbReference type="Pfam" id="PF02348">
    <property type="entry name" value="CTP_transf_3"/>
    <property type="match status" value="1"/>
</dbReference>
<dbReference type="InterPro" id="IPR003329">
    <property type="entry name" value="Cytidylyl_trans"/>
</dbReference>
<evidence type="ECO:0000256" key="1">
    <source>
        <dbReference type="ARBA" id="ARBA00022679"/>
    </source>
</evidence>
<gene>
    <name evidence="3" type="ORF">LCGC14_0740810</name>
</gene>
<comment type="caution">
    <text evidence="3">The sequence shown here is derived from an EMBL/GenBank/DDBJ whole genome shotgun (WGS) entry which is preliminary data.</text>
</comment>
<name>A0A0F9QB26_9ZZZZ</name>
<dbReference type="GO" id="GO:0008690">
    <property type="term" value="F:3-deoxy-manno-octulosonate cytidylyltransferase activity"/>
    <property type="evidence" value="ECO:0007669"/>
    <property type="project" value="TreeGrafter"/>
</dbReference>
<evidence type="ECO:0000313" key="3">
    <source>
        <dbReference type="EMBL" id="KKN39709.1"/>
    </source>
</evidence>
<protein>
    <recommendedName>
        <fullName evidence="4">3-deoxy-manno-octulosonate cytidylyltransferase</fullName>
    </recommendedName>
</protein>
<accession>A0A0F9QB26</accession>
<evidence type="ECO:0000256" key="2">
    <source>
        <dbReference type="ARBA" id="ARBA00022695"/>
    </source>
</evidence>
<keyword evidence="2" id="KW-0548">Nucleotidyltransferase</keyword>
<keyword evidence="1" id="KW-0808">Transferase</keyword>
<dbReference type="GO" id="GO:0005829">
    <property type="term" value="C:cytosol"/>
    <property type="evidence" value="ECO:0007669"/>
    <property type="project" value="TreeGrafter"/>
</dbReference>
<feature type="non-terminal residue" evidence="3">
    <location>
        <position position="82"/>
    </location>
</feature>
<sequence length="82" mass="8985">MSFKIIIPARYASTRLPGKPLLDIAGKPMIQHVYERAKESLASEVIIATDDERIAQVAKAFGADVCMTRSDHISGTDRLAEV</sequence>
<dbReference type="AlphaFoldDB" id="A0A0F9QB26"/>
<proteinExistence type="predicted"/>
<dbReference type="PANTHER" id="PTHR42866:SF2">
    <property type="entry name" value="3-DEOXY-MANNO-OCTULOSONATE CYTIDYLYLTRANSFERASE, MITOCHONDRIAL"/>
    <property type="match status" value="1"/>
</dbReference>
<dbReference type="PANTHER" id="PTHR42866">
    <property type="entry name" value="3-DEOXY-MANNO-OCTULOSONATE CYTIDYLYLTRANSFERASE"/>
    <property type="match status" value="1"/>
</dbReference>
<reference evidence="3" key="1">
    <citation type="journal article" date="2015" name="Nature">
        <title>Complex archaea that bridge the gap between prokaryotes and eukaryotes.</title>
        <authorList>
            <person name="Spang A."/>
            <person name="Saw J.H."/>
            <person name="Jorgensen S.L."/>
            <person name="Zaremba-Niedzwiedzka K."/>
            <person name="Martijn J."/>
            <person name="Lind A.E."/>
            <person name="van Eijk R."/>
            <person name="Schleper C."/>
            <person name="Guy L."/>
            <person name="Ettema T.J."/>
        </authorList>
    </citation>
    <scope>NUCLEOTIDE SEQUENCE</scope>
</reference>
<dbReference type="Gene3D" id="3.90.550.10">
    <property type="entry name" value="Spore Coat Polysaccharide Biosynthesis Protein SpsA, Chain A"/>
    <property type="match status" value="1"/>
</dbReference>
<organism evidence="3">
    <name type="scientific">marine sediment metagenome</name>
    <dbReference type="NCBI Taxonomy" id="412755"/>
    <lineage>
        <taxon>unclassified sequences</taxon>
        <taxon>metagenomes</taxon>
        <taxon>ecological metagenomes</taxon>
    </lineage>
</organism>
<dbReference type="InterPro" id="IPR029044">
    <property type="entry name" value="Nucleotide-diphossugar_trans"/>
</dbReference>
<dbReference type="SUPFAM" id="SSF53448">
    <property type="entry name" value="Nucleotide-diphospho-sugar transferases"/>
    <property type="match status" value="1"/>
</dbReference>
<evidence type="ECO:0008006" key="4">
    <source>
        <dbReference type="Google" id="ProtNLM"/>
    </source>
</evidence>